<comment type="caution">
    <text evidence="1">The sequence shown here is derived from an EMBL/GenBank/DDBJ whole genome shotgun (WGS) entry which is preliminary data.</text>
</comment>
<sequence>MVRRYTEEEKKLISIFEPWFENAHLRDDAPIEAILAKEKFDEIDRKIDENYFGFQ</sequence>
<gene>
    <name evidence="1" type="ORF">HMPREF0381_0083</name>
</gene>
<dbReference type="HOGENOM" id="CLU_3026662_0_0_9"/>
<dbReference type="EMBL" id="AEPW01000001">
    <property type="protein sequence ID" value="EFU78082.1"/>
    <property type="molecule type" value="Genomic_DNA"/>
</dbReference>
<name>E6LJE8_9FIRM</name>
<reference evidence="1 2" key="1">
    <citation type="submission" date="2010-12" db="EMBL/GenBank/DDBJ databases">
        <authorList>
            <person name="Muzny D."/>
            <person name="Qin X."/>
            <person name="Deng J."/>
            <person name="Jiang H."/>
            <person name="Liu Y."/>
            <person name="Qu J."/>
            <person name="Song X.-Z."/>
            <person name="Zhang L."/>
            <person name="Thornton R."/>
            <person name="Coyle M."/>
            <person name="Francisco L."/>
            <person name="Jackson L."/>
            <person name="Javaid M."/>
            <person name="Korchina V."/>
            <person name="Kovar C."/>
            <person name="Mata R."/>
            <person name="Mathew T."/>
            <person name="Ngo R."/>
            <person name="Nguyen L."/>
            <person name="Nguyen N."/>
            <person name="Okwuonu G."/>
            <person name="Ongeri F."/>
            <person name="Pham C."/>
            <person name="Simmons D."/>
            <person name="Wilczek-Boney K."/>
            <person name="Hale W."/>
            <person name="Jakkamsetti A."/>
            <person name="Pham P."/>
            <person name="Ruth R."/>
            <person name="San Lucas F."/>
            <person name="Warren J."/>
            <person name="Zhang J."/>
            <person name="Zhao Z."/>
            <person name="Zhou C."/>
            <person name="Zhu D."/>
            <person name="Lee S."/>
            <person name="Bess C."/>
            <person name="Blankenburg K."/>
            <person name="Forbes L."/>
            <person name="Fu Q."/>
            <person name="Gubbala S."/>
            <person name="Hirani K."/>
            <person name="Jayaseelan J.C."/>
            <person name="Lara F."/>
            <person name="Munidasa M."/>
            <person name="Palculict T."/>
            <person name="Patil S."/>
            <person name="Pu L.-L."/>
            <person name="Saada N."/>
            <person name="Tang L."/>
            <person name="Weissenberger G."/>
            <person name="Zhu Y."/>
            <person name="Hemphill L."/>
            <person name="Shang Y."/>
            <person name="Youmans B."/>
            <person name="Ayvaz T."/>
            <person name="Ross M."/>
            <person name="Santibanez J."/>
            <person name="Aqrawi P."/>
            <person name="Gross S."/>
            <person name="Joshi V."/>
            <person name="Fowler G."/>
            <person name="Nazareth L."/>
            <person name="Reid J."/>
            <person name="Worley K."/>
            <person name="Petrosino J."/>
            <person name="Highlander S."/>
            <person name="Gibbs R."/>
        </authorList>
    </citation>
    <scope>NUCLEOTIDE SEQUENCE [LARGE SCALE GENOMIC DNA]</scope>
    <source>
        <strain evidence="1 2">DSM 3986</strain>
    </source>
</reference>
<organism evidence="1 2">
    <name type="scientific">Lachnoanaerobaculum saburreum DSM 3986</name>
    <dbReference type="NCBI Taxonomy" id="887325"/>
    <lineage>
        <taxon>Bacteria</taxon>
        <taxon>Bacillati</taxon>
        <taxon>Bacillota</taxon>
        <taxon>Clostridia</taxon>
        <taxon>Lachnospirales</taxon>
        <taxon>Lachnospiraceae</taxon>
        <taxon>Lachnoanaerobaculum</taxon>
    </lineage>
</organism>
<dbReference type="AlphaFoldDB" id="E6LJE8"/>
<evidence type="ECO:0000313" key="2">
    <source>
        <dbReference type="Proteomes" id="UP000003434"/>
    </source>
</evidence>
<dbReference type="Proteomes" id="UP000003434">
    <property type="component" value="Unassembled WGS sequence"/>
</dbReference>
<proteinExistence type="predicted"/>
<accession>E6LJE8</accession>
<dbReference type="RefSeq" id="WP_008749856.1">
    <property type="nucleotide sequence ID" value="NZ_GL622296.1"/>
</dbReference>
<protein>
    <submittedName>
        <fullName evidence="1">Uncharacterized protein</fullName>
    </submittedName>
</protein>
<evidence type="ECO:0000313" key="1">
    <source>
        <dbReference type="EMBL" id="EFU78082.1"/>
    </source>
</evidence>